<evidence type="ECO:0000256" key="1">
    <source>
        <dbReference type="ARBA" id="ARBA00001938"/>
    </source>
</evidence>
<evidence type="ECO:0000313" key="5">
    <source>
        <dbReference type="Proteomes" id="UP000612349"/>
    </source>
</evidence>
<dbReference type="Gene3D" id="2.40.50.100">
    <property type="match status" value="1"/>
</dbReference>
<dbReference type="InterPro" id="IPR011053">
    <property type="entry name" value="Single_hybrid_motif"/>
</dbReference>
<protein>
    <recommendedName>
        <fullName evidence="3">Lipoyl-binding domain-containing protein</fullName>
    </recommendedName>
</protein>
<comment type="caution">
    <text evidence="4">The sequence shown here is derived from an EMBL/GenBank/DDBJ whole genome shotgun (WGS) entry which is preliminary data.</text>
</comment>
<dbReference type="PROSITE" id="PS00189">
    <property type="entry name" value="LIPOYL"/>
    <property type="match status" value="1"/>
</dbReference>
<organism evidence="4 5">
    <name type="scientific">Croceicoccus mobilis</name>
    <dbReference type="NCBI Taxonomy" id="1703339"/>
    <lineage>
        <taxon>Bacteria</taxon>
        <taxon>Pseudomonadati</taxon>
        <taxon>Pseudomonadota</taxon>
        <taxon>Alphaproteobacteria</taxon>
        <taxon>Sphingomonadales</taxon>
        <taxon>Erythrobacteraceae</taxon>
        <taxon>Croceicoccus</taxon>
    </lineage>
</organism>
<name>A0A916YR37_9SPHN</name>
<evidence type="ECO:0000256" key="2">
    <source>
        <dbReference type="ARBA" id="ARBA00022823"/>
    </source>
</evidence>
<evidence type="ECO:0000313" key="4">
    <source>
        <dbReference type="EMBL" id="GGD57508.1"/>
    </source>
</evidence>
<proteinExistence type="predicted"/>
<reference evidence="4" key="1">
    <citation type="journal article" date="2014" name="Int. J. Syst. Evol. Microbiol.">
        <title>Complete genome sequence of Corynebacterium casei LMG S-19264T (=DSM 44701T), isolated from a smear-ripened cheese.</title>
        <authorList>
            <consortium name="US DOE Joint Genome Institute (JGI-PGF)"/>
            <person name="Walter F."/>
            <person name="Albersmeier A."/>
            <person name="Kalinowski J."/>
            <person name="Ruckert C."/>
        </authorList>
    </citation>
    <scope>NUCLEOTIDE SEQUENCE</scope>
    <source>
        <strain evidence="4">CGMCC 1.15360</strain>
    </source>
</reference>
<keyword evidence="2" id="KW-0450">Lipoyl</keyword>
<dbReference type="InterPro" id="IPR003016">
    <property type="entry name" value="2-oxoA_DH_lipoyl-BS"/>
</dbReference>
<dbReference type="InterPro" id="IPR000089">
    <property type="entry name" value="Biotin_lipoyl"/>
</dbReference>
<evidence type="ECO:0000259" key="3">
    <source>
        <dbReference type="Pfam" id="PF00364"/>
    </source>
</evidence>
<dbReference type="SUPFAM" id="SSF51230">
    <property type="entry name" value="Single hybrid motif"/>
    <property type="match status" value="1"/>
</dbReference>
<sequence>MTAVVVPADLWDDGSTAVLGTWLFSDGEQVTEGAIIAEVMRDKASYEIAAPASGTLRTHVAEDDEIALGAAIGTIE</sequence>
<comment type="cofactor">
    <cofactor evidence="1">
        <name>(R)-lipoate</name>
        <dbReference type="ChEBI" id="CHEBI:83088"/>
    </cofactor>
</comment>
<dbReference type="Pfam" id="PF00364">
    <property type="entry name" value="Biotin_lipoyl"/>
    <property type="match status" value="1"/>
</dbReference>
<dbReference type="RefSeq" id="WP_066772737.1">
    <property type="nucleotide sequence ID" value="NZ_BMIP01000001.1"/>
</dbReference>
<feature type="domain" description="Lipoyl-binding" evidence="3">
    <location>
        <begin position="21"/>
        <end position="75"/>
    </location>
</feature>
<gene>
    <name evidence="4" type="ORF">GCM10010990_03440</name>
</gene>
<dbReference type="Proteomes" id="UP000612349">
    <property type="component" value="Unassembled WGS sequence"/>
</dbReference>
<accession>A0A916YR37</accession>
<dbReference type="CDD" id="cd06849">
    <property type="entry name" value="lipoyl_domain"/>
    <property type="match status" value="1"/>
</dbReference>
<dbReference type="EMBL" id="BMIP01000001">
    <property type="protein sequence ID" value="GGD57508.1"/>
    <property type="molecule type" value="Genomic_DNA"/>
</dbReference>
<reference evidence="4" key="2">
    <citation type="submission" date="2020-09" db="EMBL/GenBank/DDBJ databases">
        <authorList>
            <person name="Sun Q."/>
            <person name="Zhou Y."/>
        </authorList>
    </citation>
    <scope>NUCLEOTIDE SEQUENCE</scope>
    <source>
        <strain evidence="4">CGMCC 1.15360</strain>
    </source>
</reference>
<dbReference type="AlphaFoldDB" id="A0A916YR37"/>
<keyword evidence="5" id="KW-1185">Reference proteome</keyword>
<dbReference type="OrthoDB" id="7363068at2"/>